<gene>
    <name evidence="1" type="ORF">J2X09_004134</name>
</gene>
<evidence type="ECO:0000313" key="1">
    <source>
        <dbReference type="EMBL" id="MDR7096377.1"/>
    </source>
</evidence>
<comment type="caution">
    <text evidence="1">The sequence shown here is derived from an EMBL/GenBank/DDBJ whole genome shotgun (WGS) entry which is preliminary data.</text>
</comment>
<name>A0ABU1VFW4_9BURK</name>
<keyword evidence="2" id="KW-1185">Reference proteome</keyword>
<organism evidence="1 2">
    <name type="scientific">Hydrogenophaga laconesensis</name>
    <dbReference type="NCBI Taxonomy" id="1805971"/>
    <lineage>
        <taxon>Bacteria</taxon>
        <taxon>Pseudomonadati</taxon>
        <taxon>Pseudomonadota</taxon>
        <taxon>Betaproteobacteria</taxon>
        <taxon>Burkholderiales</taxon>
        <taxon>Comamonadaceae</taxon>
        <taxon>Hydrogenophaga</taxon>
    </lineage>
</organism>
<accession>A0ABU1VFW4</accession>
<dbReference type="Proteomes" id="UP001265550">
    <property type="component" value="Unassembled WGS sequence"/>
</dbReference>
<dbReference type="Pfam" id="PF11848">
    <property type="entry name" value="DUF3368"/>
    <property type="match status" value="1"/>
</dbReference>
<dbReference type="SUPFAM" id="SSF88723">
    <property type="entry name" value="PIN domain-like"/>
    <property type="match status" value="1"/>
</dbReference>
<sequence>MVVPDLLYERELEPENGPFLRKLGLGVVALTSEEVAFAQQLRTERKALSLPDCFALSCATRADHALVTGDRILRSEATARRRTVYGLLWILDQMVASGGISMAALHEGLTRISSDRRCRLPHAEVRMRLDAWANP</sequence>
<reference evidence="1 2" key="1">
    <citation type="submission" date="2023-07" db="EMBL/GenBank/DDBJ databases">
        <title>Sorghum-associated microbial communities from plants grown in Nebraska, USA.</title>
        <authorList>
            <person name="Schachtman D."/>
        </authorList>
    </citation>
    <scope>NUCLEOTIDE SEQUENCE [LARGE SCALE GENOMIC DNA]</scope>
    <source>
        <strain evidence="1 2">BE240</strain>
    </source>
</reference>
<dbReference type="EMBL" id="JAVDWE010000014">
    <property type="protein sequence ID" value="MDR7096377.1"/>
    <property type="molecule type" value="Genomic_DNA"/>
</dbReference>
<dbReference type="InterPro" id="IPR021799">
    <property type="entry name" value="PIN-like_prokaryotic"/>
</dbReference>
<evidence type="ECO:0008006" key="3">
    <source>
        <dbReference type="Google" id="ProtNLM"/>
    </source>
</evidence>
<dbReference type="RefSeq" id="WP_204734836.1">
    <property type="nucleotide sequence ID" value="NZ_JAVDWE010000014.1"/>
</dbReference>
<proteinExistence type="predicted"/>
<protein>
    <recommendedName>
        <fullName evidence="3">PIN domain-containing protein</fullName>
    </recommendedName>
</protein>
<dbReference type="InterPro" id="IPR029060">
    <property type="entry name" value="PIN-like_dom_sf"/>
</dbReference>
<dbReference type="Gene3D" id="3.40.50.1010">
    <property type="entry name" value="5'-nuclease"/>
    <property type="match status" value="1"/>
</dbReference>
<evidence type="ECO:0000313" key="2">
    <source>
        <dbReference type="Proteomes" id="UP001265550"/>
    </source>
</evidence>